<evidence type="ECO:0000313" key="1">
    <source>
        <dbReference type="EMBL" id="GAG27668.1"/>
    </source>
</evidence>
<sequence>KINNRKTSRGLKSKIQGASFEKNATTGVGGPCTYFFHEEAGIAKNMMQTYEYLRPAMSSGMMTTGQFIAAGSVGDLEQCGPLKDMILNPGANDIYAVQTDLMDADGTIGMAGLFIPEQWSMPPYIDDYGNSQVKEAIEAIDIERNRWRNELSGEQFQLRISQKPLNIAEAFAYRKESVFPQGILSRQQKRVEEKEYPYELIVLDRDQTGIVAKRTKKLPISSFPVNKKEVDKTGSIVVWERPVKSPAFGAYYGSIDPVSEG</sequence>
<gene>
    <name evidence="1" type="ORF">S01H1_50264</name>
</gene>
<comment type="caution">
    <text evidence="1">The sequence shown here is derived from an EMBL/GenBank/DDBJ whole genome shotgun (WGS) entry which is preliminary data.</text>
</comment>
<protein>
    <submittedName>
        <fullName evidence="1">Uncharacterized protein</fullName>
    </submittedName>
</protein>
<name>X0WT29_9ZZZZ</name>
<dbReference type="AlphaFoldDB" id="X0WT29"/>
<accession>X0WT29</accession>
<dbReference type="EMBL" id="BARS01032382">
    <property type="protein sequence ID" value="GAG27668.1"/>
    <property type="molecule type" value="Genomic_DNA"/>
</dbReference>
<feature type="non-terminal residue" evidence="1">
    <location>
        <position position="261"/>
    </location>
</feature>
<organism evidence="1">
    <name type="scientific">marine sediment metagenome</name>
    <dbReference type="NCBI Taxonomy" id="412755"/>
    <lineage>
        <taxon>unclassified sequences</taxon>
        <taxon>metagenomes</taxon>
        <taxon>ecological metagenomes</taxon>
    </lineage>
</organism>
<feature type="non-terminal residue" evidence="1">
    <location>
        <position position="1"/>
    </location>
</feature>
<reference evidence="1" key="1">
    <citation type="journal article" date="2014" name="Front. Microbiol.">
        <title>High frequency of phylogenetically diverse reductive dehalogenase-homologous genes in deep subseafloor sedimentary metagenomes.</title>
        <authorList>
            <person name="Kawai M."/>
            <person name="Futagami T."/>
            <person name="Toyoda A."/>
            <person name="Takaki Y."/>
            <person name="Nishi S."/>
            <person name="Hori S."/>
            <person name="Arai W."/>
            <person name="Tsubouchi T."/>
            <person name="Morono Y."/>
            <person name="Uchiyama I."/>
            <person name="Ito T."/>
            <person name="Fujiyama A."/>
            <person name="Inagaki F."/>
            <person name="Takami H."/>
        </authorList>
    </citation>
    <scope>NUCLEOTIDE SEQUENCE</scope>
    <source>
        <strain evidence="1">Expedition CK06-06</strain>
    </source>
</reference>
<proteinExistence type="predicted"/>